<organism evidence="2 3">
    <name type="scientific">Blastococcus mobilis</name>
    <dbReference type="NCBI Taxonomy" id="1938746"/>
    <lineage>
        <taxon>Bacteria</taxon>
        <taxon>Bacillati</taxon>
        <taxon>Actinomycetota</taxon>
        <taxon>Actinomycetes</taxon>
        <taxon>Geodermatophilales</taxon>
        <taxon>Geodermatophilaceae</taxon>
        <taxon>Blastococcus</taxon>
    </lineage>
</organism>
<dbReference type="AlphaFoldDB" id="A0A239A0Q3"/>
<accession>A0A239A0Q3</accession>
<dbReference type="GO" id="GO:0032259">
    <property type="term" value="P:methylation"/>
    <property type="evidence" value="ECO:0007669"/>
    <property type="project" value="UniProtKB-KW"/>
</dbReference>
<dbReference type="Gene3D" id="3.40.50.150">
    <property type="entry name" value="Vaccinia Virus protein VP39"/>
    <property type="match status" value="1"/>
</dbReference>
<dbReference type="Proteomes" id="UP000198403">
    <property type="component" value="Unassembled WGS sequence"/>
</dbReference>
<dbReference type="SUPFAM" id="SSF53335">
    <property type="entry name" value="S-adenosyl-L-methionine-dependent methyltransferases"/>
    <property type="match status" value="1"/>
</dbReference>
<evidence type="ECO:0000313" key="3">
    <source>
        <dbReference type="Proteomes" id="UP000198403"/>
    </source>
</evidence>
<dbReference type="EMBL" id="FZNO01000035">
    <property type="protein sequence ID" value="SNR88604.1"/>
    <property type="molecule type" value="Genomic_DNA"/>
</dbReference>
<dbReference type="RefSeq" id="WP_089338678.1">
    <property type="nucleotide sequence ID" value="NZ_FZNO01000035.1"/>
</dbReference>
<dbReference type="OrthoDB" id="7062303at2"/>
<sequence length="245" mass="26866">MTSGFDPSEYGRHIAEVYDDLHAELSADAAVAVIAGYANGGAVLEFGIGTGRIARPLAAGGLHVDGIDGSPEMVEQLRRNPWGESLRVEIGDFSTTTLGRRYAVVVLAYNTINALPSQEAQVQTFRNAAAHLEPSGVFLVENWVPDVAGFHRGRAVRAHELAEGRVLVEVAELHPAVQRITATRLAFTADGVRLLPVEHRYVWPAELDLMARLAGLHLEERWQDWDRGPFTDDSSTYVAVYRKDP</sequence>
<dbReference type="InterPro" id="IPR029063">
    <property type="entry name" value="SAM-dependent_MTases_sf"/>
</dbReference>
<keyword evidence="2" id="KW-0808">Transferase</keyword>
<dbReference type="Gene3D" id="2.20.25.570">
    <property type="match status" value="1"/>
</dbReference>
<keyword evidence="3" id="KW-1185">Reference proteome</keyword>
<keyword evidence="2" id="KW-0489">Methyltransferase</keyword>
<dbReference type="CDD" id="cd02440">
    <property type="entry name" value="AdoMet_MTases"/>
    <property type="match status" value="1"/>
</dbReference>
<name>A0A239A0Q3_9ACTN</name>
<dbReference type="GO" id="GO:0008168">
    <property type="term" value="F:methyltransferase activity"/>
    <property type="evidence" value="ECO:0007669"/>
    <property type="project" value="UniProtKB-KW"/>
</dbReference>
<dbReference type="Pfam" id="PF13649">
    <property type="entry name" value="Methyltransf_25"/>
    <property type="match status" value="1"/>
</dbReference>
<gene>
    <name evidence="2" type="ORF">SAMN06272737_13532</name>
</gene>
<feature type="domain" description="Methyltransferase" evidence="1">
    <location>
        <begin position="43"/>
        <end position="136"/>
    </location>
</feature>
<reference evidence="2 3" key="1">
    <citation type="submission" date="2017-06" db="EMBL/GenBank/DDBJ databases">
        <authorList>
            <person name="Kim H.J."/>
            <person name="Triplett B.A."/>
        </authorList>
    </citation>
    <scope>NUCLEOTIDE SEQUENCE [LARGE SCALE GENOMIC DNA]</scope>
    <source>
        <strain evidence="2 3">DSM 44272</strain>
    </source>
</reference>
<proteinExistence type="predicted"/>
<dbReference type="InterPro" id="IPR041698">
    <property type="entry name" value="Methyltransf_25"/>
</dbReference>
<protein>
    <submittedName>
        <fullName evidence="2">Methyltransferase domain-containing protein</fullName>
    </submittedName>
</protein>
<evidence type="ECO:0000259" key="1">
    <source>
        <dbReference type="Pfam" id="PF13649"/>
    </source>
</evidence>
<evidence type="ECO:0000313" key="2">
    <source>
        <dbReference type="EMBL" id="SNR88604.1"/>
    </source>
</evidence>